<feature type="chain" id="PRO_5031128686" evidence="1">
    <location>
        <begin position="29"/>
        <end position="105"/>
    </location>
</feature>
<keyword evidence="3" id="KW-1185">Reference proteome</keyword>
<evidence type="ECO:0000313" key="3">
    <source>
        <dbReference type="Proteomes" id="UP000540698"/>
    </source>
</evidence>
<gene>
    <name evidence="2" type="ORF">HGB38_12195</name>
</gene>
<dbReference type="RefSeq" id="WP_062969695.1">
    <property type="nucleotide sequence ID" value="NZ_JAAXOS010000005.1"/>
</dbReference>
<dbReference type="Proteomes" id="UP000540698">
    <property type="component" value="Unassembled WGS sequence"/>
</dbReference>
<name>A0A7X6R378_9NOCA</name>
<comment type="caution">
    <text evidence="2">The sequence shown here is derived from an EMBL/GenBank/DDBJ whole genome shotgun (WGS) entry which is preliminary data.</text>
</comment>
<accession>A0A7X6R378</accession>
<sequence>MTKSTAFAAVFSAAAAALFFLPAAPAYAQSTHCAKAIELINIAIDTNGGTLDGATAAALSDRLSGLADLAQGAEKDVITAYAYALVDENVTDLDPYTDELNRVCA</sequence>
<protein>
    <submittedName>
        <fullName evidence="2">Uncharacterized protein</fullName>
    </submittedName>
</protein>
<proteinExistence type="predicted"/>
<feature type="signal peptide" evidence="1">
    <location>
        <begin position="1"/>
        <end position="28"/>
    </location>
</feature>
<evidence type="ECO:0000313" key="2">
    <source>
        <dbReference type="EMBL" id="NKY26977.1"/>
    </source>
</evidence>
<reference evidence="2 3" key="1">
    <citation type="submission" date="2020-04" db="EMBL/GenBank/DDBJ databases">
        <title>MicrobeNet Type strains.</title>
        <authorList>
            <person name="Nicholson A.C."/>
        </authorList>
    </citation>
    <scope>NUCLEOTIDE SEQUENCE [LARGE SCALE GENOMIC DNA]</scope>
    <source>
        <strain evidence="2 3">DSM 44956</strain>
    </source>
</reference>
<keyword evidence="1" id="KW-0732">Signal</keyword>
<dbReference type="EMBL" id="JAAXOS010000005">
    <property type="protein sequence ID" value="NKY26977.1"/>
    <property type="molecule type" value="Genomic_DNA"/>
</dbReference>
<evidence type="ECO:0000256" key="1">
    <source>
        <dbReference type="SAM" id="SignalP"/>
    </source>
</evidence>
<dbReference type="AlphaFoldDB" id="A0A7X6R378"/>
<organism evidence="2 3">
    <name type="scientific">Nocardia gamkensis</name>
    <dbReference type="NCBI Taxonomy" id="352869"/>
    <lineage>
        <taxon>Bacteria</taxon>
        <taxon>Bacillati</taxon>
        <taxon>Actinomycetota</taxon>
        <taxon>Actinomycetes</taxon>
        <taxon>Mycobacteriales</taxon>
        <taxon>Nocardiaceae</taxon>
        <taxon>Nocardia</taxon>
    </lineage>
</organism>